<evidence type="ECO:0000313" key="3">
    <source>
        <dbReference type="Proteomes" id="UP000427373"/>
    </source>
</evidence>
<dbReference type="Proteomes" id="UP000427373">
    <property type="component" value="Chromosome"/>
</dbReference>
<accession>A0A650CHY9</accession>
<reference evidence="2 3" key="1">
    <citation type="submission" date="2019-10" db="EMBL/GenBank/DDBJ databases">
        <title>Genome Sequences from Six Type Strain Members of the Archaeal Family Sulfolobaceae: Acidianus ambivalens, Acidianus infernus, Metallosphaera prunae, Stygiolobus azoricus, Sulfolobus metallicus, and Sulfurisphaera ohwakuensis.</title>
        <authorList>
            <person name="Counts J.A."/>
            <person name="Kelly R.M."/>
        </authorList>
    </citation>
    <scope>NUCLEOTIDE SEQUENCE [LARGE SCALE GENOMIC DNA]</scope>
    <source>
        <strain evidence="2 3">TA-1</strain>
    </source>
</reference>
<dbReference type="AlphaFoldDB" id="A0A650CHY9"/>
<evidence type="ECO:0000313" key="4">
    <source>
        <dbReference type="Proteomes" id="UP000582213"/>
    </source>
</evidence>
<dbReference type="EMBL" id="JACHFY010000021">
    <property type="protein sequence ID" value="MBB5254704.1"/>
    <property type="molecule type" value="Genomic_DNA"/>
</dbReference>
<dbReference type="Proteomes" id="UP000582213">
    <property type="component" value="Unassembled WGS sequence"/>
</dbReference>
<evidence type="ECO:0000313" key="1">
    <source>
        <dbReference type="EMBL" id="MBB5254704.1"/>
    </source>
</evidence>
<gene>
    <name evidence="2" type="ORF">D1869_09200</name>
    <name evidence="1" type="ORF">HNQ62_002478</name>
</gene>
<reference evidence="1 4" key="2">
    <citation type="submission" date="2020-08" db="EMBL/GenBank/DDBJ databases">
        <title>Genomic Encyclopedia of Type Strains, Phase IV (KMG-IV): sequencing the most valuable type-strain genomes for metagenomic binning, comparative biology and taxonomic classification.</title>
        <authorList>
            <person name="Goeker M."/>
        </authorList>
    </citation>
    <scope>NUCLEOTIDE SEQUENCE [LARGE SCALE GENOMIC DNA]</scope>
    <source>
        <strain evidence="1 4">DSM 12421</strain>
    </source>
</reference>
<organism evidence="2 3">
    <name type="scientific">Sulfurisphaera ohwakuensis</name>
    <dbReference type="NCBI Taxonomy" id="69656"/>
    <lineage>
        <taxon>Archaea</taxon>
        <taxon>Thermoproteota</taxon>
        <taxon>Thermoprotei</taxon>
        <taxon>Sulfolobales</taxon>
        <taxon>Sulfolobaceae</taxon>
        <taxon>Sulfurisphaera</taxon>
    </lineage>
</organism>
<dbReference type="OrthoDB" id="37216at2157"/>
<sequence length="201" mass="23181">MKKVIAKNYVITTDSDDLSKLLSFLEKYKIRAYNYKVRYISDKLSTRIILSENVILSIENLPLDEAEKLIPKEEISPSSYYLEFHNVPPSNISFFNSLSFTEAEFHVFSSNILCKIEGFRCKVKELEVLQILSQIFPAVKRMVKPFNMNFLVSKDRESLVCEILLKSIGVRNPNEIKNCKITGNKVTYKGTVLFEEYSGVQ</sequence>
<dbReference type="GeneID" id="42801417"/>
<proteinExistence type="predicted"/>
<dbReference type="RefSeq" id="WP_156014835.1">
    <property type="nucleotide sequence ID" value="NZ_CP045484.1"/>
</dbReference>
<evidence type="ECO:0000313" key="2">
    <source>
        <dbReference type="EMBL" id="QGR17348.1"/>
    </source>
</evidence>
<dbReference type="EMBL" id="CP045484">
    <property type="protein sequence ID" value="QGR17348.1"/>
    <property type="molecule type" value="Genomic_DNA"/>
</dbReference>
<name>A0A650CHY9_SULOH</name>
<protein>
    <submittedName>
        <fullName evidence="2">Uncharacterized protein</fullName>
    </submittedName>
</protein>
<dbReference type="KEGG" id="soh:D1869_09200"/>
<keyword evidence="3" id="KW-1185">Reference proteome</keyword>